<dbReference type="GO" id="GO:0098542">
    <property type="term" value="P:defense response to other organism"/>
    <property type="evidence" value="ECO:0007669"/>
    <property type="project" value="InterPro"/>
</dbReference>
<keyword evidence="3 6" id="KW-1133">Transmembrane helix</keyword>
<accession>A0A6A1VJ91</accession>
<evidence type="ECO:0000256" key="6">
    <source>
        <dbReference type="SAM" id="Phobius"/>
    </source>
</evidence>
<feature type="domain" description="Late embryogenesis abundant protein LEA-2 subgroup" evidence="7">
    <location>
        <begin position="128"/>
        <end position="231"/>
    </location>
</feature>
<feature type="region of interest" description="Disordered" evidence="5">
    <location>
        <begin position="1"/>
        <end position="64"/>
    </location>
</feature>
<name>A0A6A1VJ91_9ROSI</name>
<comment type="subcellular location">
    <subcellularLocation>
        <location evidence="1">Membrane</location>
        <topology evidence="1">Single-pass membrane protein</topology>
    </subcellularLocation>
</comment>
<dbReference type="PANTHER" id="PTHR31234:SF72">
    <property type="entry name" value="NDR1_HIN1-LIKE PROTEIN 6"/>
    <property type="match status" value="1"/>
</dbReference>
<dbReference type="PANTHER" id="PTHR31234">
    <property type="entry name" value="LATE EMBRYOGENESIS ABUNDANT (LEA) HYDROXYPROLINE-RICH GLYCOPROTEIN FAMILY"/>
    <property type="match status" value="1"/>
</dbReference>
<keyword evidence="9" id="KW-1185">Reference proteome</keyword>
<feature type="transmembrane region" description="Helical" evidence="6">
    <location>
        <begin position="72"/>
        <end position="95"/>
    </location>
</feature>
<evidence type="ECO:0000256" key="5">
    <source>
        <dbReference type="SAM" id="MobiDB-lite"/>
    </source>
</evidence>
<evidence type="ECO:0000256" key="2">
    <source>
        <dbReference type="ARBA" id="ARBA00022692"/>
    </source>
</evidence>
<dbReference type="InterPro" id="IPR004864">
    <property type="entry name" value="LEA_2"/>
</dbReference>
<dbReference type="Gene3D" id="2.60.40.1820">
    <property type="match status" value="1"/>
</dbReference>
<dbReference type="InterPro" id="IPR044839">
    <property type="entry name" value="NDR1-like"/>
</dbReference>
<gene>
    <name evidence="8" type="ORF">CJ030_MR6G018106</name>
</gene>
<comment type="caution">
    <text evidence="8">The sequence shown here is derived from an EMBL/GenBank/DDBJ whole genome shotgun (WGS) entry which is preliminary data.</text>
</comment>
<evidence type="ECO:0000313" key="8">
    <source>
        <dbReference type="EMBL" id="KAB1211120.1"/>
    </source>
</evidence>
<dbReference type="OrthoDB" id="1917746at2759"/>
<organism evidence="8 9">
    <name type="scientific">Morella rubra</name>
    <name type="common">Chinese bayberry</name>
    <dbReference type="NCBI Taxonomy" id="262757"/>
    <lineage>
        <taxon>Eukaryota</taxon>
        <taxon>Viridiplantae</taxon>
        <taxon>Streptophyta</taxon>
        <taxon>Embryophyta</taxon>
        <taxon>Tracheophyta</taxon>
        <taxon>Spermatophyta</taxon>
        <taxon>Magnoliopsida</taxon>
        <taxon>eudicotyledons</taxon>
        <taxon>Gunneridae</taxon>
        <taxon>Pentapetalae</taxon>
        <taxon>rosids</taxon>
        <taxon>fabids</taxon>
        <taxon>Fagales</taxon>
        <taxon>Myricaceae</taxon>
        <taxon>Morella</taxon>
    </lineage>
</organism>
<dbReference type="AlphaFoldDB" id="A0A6A1VJ91"/>
<dbReference type="Proteomes" id="UP000516437">
    <property type="component" value="Chromosome 6"/>
</dbReference>
<evidence type="ECO:0000256" key="4">
    <source>
        <dbReference type="ARBA" id="ARBA00023136"/>
    </source>
</evidence>
<proteinExistence type="predicted"/>
<keyword evidence="4 6" id="KW-0472">Membrane</keyword>
<dbReference type="GO" id="GO:0005886">
    <property type="term" value="C:plasma membrane"/>
    <property type="evidence" value="ECO:0007669"/>
    <property type="project" value="TreeGrafter"/>
</dbReference>
<feature type="compositionally biased region" description="Basic and acidic residues" evidence="5">
    <location>
        <begin position="1"/>
        <end position="15"/>
    </location>
</feature>
<dbReference type="EMBL" id="RXIC02000024">
    <property type="protein sequence ID" value="KAB1211120.1"/>
    <property type="molecule type" value="Genomic_DNA"/>
</dbReference>
<dbReference type="Pfam" id="PF03168">
    <property type="entry name" value="LEA_2"/>
    <property type="match status" value="1"/>
</dbReference>
<sequence>MADHQKIHPVRHDLEAPQTPTAPLVPRGASKSDQSDPAALEEKYVPPPKRTIPVTHSRPPKRRSSCCKCMCWTVSFLVLLVIIIGAVVGILFLVFQPKIPKFSVDKLQVTQYNSDSNSDTLSATFDLTVTTRNPNKHIGIYYVSGSRISVWYTDKELVQGALPVFYQGHRNTTVLNLTMSGTTQNATVLLSTIQQQQQSTGSVPLTIKANQPVKIKLGKLKLFKIRFRVRCTLLVDSLTTENQITIASSSCKFRPIL</sequence>
<evidence type="ECO:0000259" key="7">
    <source>
        <dbReference type="Pfam" id="PF03168"/>
    </source>
</evidence>
<protein>
    <submittedName>
        <fullName evidence="8">Protein YLS9</fullName>
    </submittedName>
</protein>
<evidence type="ECO:0000256" key="1">
    <source>
        <dbReference type="ARBA" id="ARBA00004167"/>
    </source>
</evidence>
<evidence type="ECO:0000256" key="3">
    <source>
        <dbReference type="ARBA" id="ARBA00022989"/>
    </source>
</evidence>
<keyword evidence="2 6" id="KW-0812">Transmembrane</keyword>
<evidence type="ECO:0000313" key="9">
    <source>
        <dbReference type="Proteomes" id="UP000516437"/>
    </source>
</evidence>
<reference evidence="8 9" key="1">
    <citation type="journal article" date="2019" name="Plant Biotechnol. J.">
        <title>The red bayberry genome and genetic basis of sex determination.</title>
        <authorList>
            <person name="Jia H.M."/>
            <person name="Jia H.J."/>
            <person name="Cai Q.L."/>
            <person name="Wang Y."/>
            <person name="Zhao H.B."/>
            <person name="Yang W.F."/>
            <person name="Wang G.Y."/>
            <person name="Li Y.H."/>
            <person name="Zhan D.L."/>
            <person name="Shen Y.T."/>
            <person name="Niu Q.F."/>
            <person name="Chang L."/>
            <person name="Qiu J."/>
            <person name="Zhao L."/>
            <person name="Xie H.B."/>
            <person name="Fu W.Y."/>
            <person name="Jin J."/>
            <person name="Li X.W."/>
            <person name="Jiao Y."/>
            <person name="Zhou C.C."/>
            <person name="Tu T."/>
            <person name="Chai C.Y."/>
            <person name="Gao J.L."/>
            <person name="Fan L.J."/>
            <person name="van de Weg E."/>
            <person name="Wang J.Y."/>
            <person name="Gao Z.S."/>
        </authorList>
    </citation>
    <scope>NUCLEOTIDE SEQUENCE [LARGE SCALE GENOMIC DNA]</scope>
    <source>
        <tissue evidence="8">Leaves</tissue>
    </source>
</reference>